<dbReference type="RefSeq" id="WP_317059164.1">
    <property type="nucleotide sequence ID" value="NZ_JAWHVL010000018.1"/>
</dbReference>
<accession>A0AAE4NQ74</accession>
<keyword evidence="1" id="KW-1133">Transmembrane helix</keyword>
<name>A0AAE4NQ74_9LACT</name>
<dbReference type="EMBL" id="JAWHVL010000018">
    <property type="protein sequence ID" value="MDV2632758.1"/>
    <property type="molecule type" value="Genomic_DNA"/>
</dbReference>
<sequence>MNFIINNYIFFNLIIFALILVFFVLIFKQAQSIKQRNKTKEARVLKEFSELTERDLKYRKVALSNYIRYYLFTSKQRAWFTISMLSALFFLSGGIFSIFLTDKDYIVLFCFSISYYLIFFLRVKQPSIEKQLEFWKEYLIKHPENHLKVLVPTENEAKNMDKEQKKLSVYLFITATLFLLLSMFSNI</sequence>
<feature type="transmembrane region" description="Helical" evidence="1">
    <location>
        <begin position="78"/>
        <end position="99"/>
    </location>
</feature>
<evidence type="ECO:0000313" key="3">
    <source>
        <dbReference type="Proteomes" id="UP001186047"/>
    </source>
</evidence>
<dbReference type="AlphaFoldDB" id="A0AAE4NQ74"/>
<organism evidence="2 3">
    <name type="scientific">Lactococcus lactis</name>
    <dbReference type="NCBI Taxonomy" id="1358"/>
    <lineage>
        <taxon>Bacteria</taxon>
        <taxon>Bacillati</taxon>
        <taxon>Bacillota</taxon>
        <taxon>Bacilli</taxon>
        <taxon>Lactobacillales</taxon>
        <taxon>Streptococcaceae</taxon>
        <taxon>Lactococcus</taxon>
    </lineage>
</organism>
<keyword evidence="1" id="KW-0472">Membrane</keyword>
<comment type="caution">
    <text evidence="2">The sequence shown here is derived from an EMBL/GenBank/DDBJ whole genome shotgun (WGS) entry which is preliminary data.</text>
</comment>
<protein>
    <submittedName>
        <fullName evidence="2">Uncharacterized protein</fullName>
    </submittedName>
</protein>
<gene>
    <name evidence="2" type="ORF">RZO31_07690</name>
</gene>
<feature type="transmembrane region" description="Helical" evidence="1">
    <location>
        <begin position="105"/>
        <end position="123"/>
    </location>
</feature>
<proteinExistence type="predicted"/>
<reference evidence="2" key="1">
    <citation type="submission" date="2023-10" db="EMBL/GenBank/DDBJ databases">
        <title>Production of high quality cheese from raw caw milk (raw cheese).</title>
        <authorList>
            <person name="Samouris G."/>
        </authorList>
    </citation>
    <scope>NUCLEOTIDE SEQUENCE</scope>
    <source>
        <strain evidence="2">M17-3</strain>
    </source>
</reference>
<feature type="transmembrane region" description="Helical" evidence="1">
    <location>
        <begin position="167"/>
        <end position="185"/>
    </location>
</feature>
<feature type="transmembrane region" description="Helical" evidence="1">
    <location>
        <begin position="6"/>
        <end position="27"/>
    </location>
</feature>
<evidence type="ECO:0000256" key="1">
    <source>
        <dbReference type="SAM" id="Phobius"/>
    </source>
</evidence>
<dbReference type="Proteomes" id="UP001186047">
    <property type="component" value="Unassembled WGS sequence"/>
</dbReference>
<keyword evidence="1" id="KW-0812">Transmembrane</keyword>
<evidence type="ECO:0000313" key="2">
    <source>
        <dbReference type="EMBL" id="MDV2632758.1"/>
    </source>
</evidence>